<protein>
    <submittedName>
        <fullName evidence="1">14650_t:CDS:1</fullName>
    </submittedName>
</protein>
<feature type="non-terminal residue" evidence="1">
    <location>
        <position position="1"/>
    </location>
</feature>
<evidence type="ECO:0000313" key="2">
    <source>
        <dbReference type="Proteomes" id="UP000789405"/>
    </source>
</evidence>
<dbReference type="OrthoDB" id="2444746at2759"/>
<gene>
    <name evidence="1" type="ORF">DERYTH_LOCUS16040</name>
</gene>
<dbReference type="EMBL" id="CAJVPY010013585">
    <property type="protein sequence ID" value="CAG8741414.1"/>
    <property type="molecule type" value="Genomic_DNA"/>
</dbReference>
<keyword evidence="2" id="KW-1185">Reference proteome</keyword>
<evidence type="ECO:0000313" key="1">
    <source>
        <dbReference type="EMBL" id="CAG8741414.1"/>
    </source>
</evidence>
<organism evidence="1 2">
    <name type="scientific">Dentiscutata erythropus</name>
    <dbReference type="NCBI Taxonomy" id="1348616"/>
    <lineage>
        <taxon>Eukaryota</taxon>
        <taxon>Fungi</taxon>
        <taxon>Fungi incertae sedis</taxon>
        <taxon>Mucoromycota</taxon>
        <taxon>Glomeromycotina</taxon>
        <taxon>Glomeromycetes</taxon>
        <taxon>Diversisporales</taxon>
        <taxon>Gigasporaceae</taxon>
        <taxon>Dentiscutata</taxon>
    </lineage>
</organism>
<dbReference type="AlphaFoldDB" id="A0A9N9IPC6"/>
<dbReference type="Proteomes" id="UP000789405">
    <property type="component" value="Unassembled WGS sequence"/>
</dbReference>
<accession>A0A9N9IPC6</accession>
<comment type="caution">
    <text evidence="1">The sequence shown here is derived from an EMBL/GenBank/DDBJ whole genome shotgun (WGS) entry which is preliminary data.</text>
</comment>
<reference evidence="1" key="1">
    <citation type="submission" date="2021-06" db="EMBL/GenBank/DDBJ databases">
        <authorList>
            <person name="Kallberg Y."/>
            <person name="Tangrot J."/>
            <person name="Rosling A."/>
        </authorList>
    </citation>
    <scope>NUCLEOTIDE SEQUENCE</scope>
    <source>
        <strain evidence="1">MA453B</strain>
    </source>
</reference>
<name>A0A9N9IPC6_9GLOM</name>
<proteinExistence type="predicted"/>
<sequence>VTPILSPDPDYIPTYDNLLNSLPLLLYSAMAIPGSYLSNNNRGRESFMLARRLYNGITNTKNISSKVIVFYRNENKHYDAVKNNFQKTVLSIIGRLKVSSNKTPHIIASEIEWIYVNEAQSSSTSNKSKSQSHEELDL</sequence>